<gene>
    <name evidence="2" type="ORF">GCM10010502_27050</name>
</gene>
<dbReference type="EMBL" id="BMUB01000005">
    <property type="protein sequence ID" value="GGU73881.1"/>
    <property type="molecule type" value="Genomic_DNA"/>
</dbReference>
<dbReference type="AlphaFoldDB" id="A0A8H9LKK3"/>
<keyword evidence="1" id="KW-0812">Transmembrane</keyword>
<accession>A0A8H9LKK3</accession>
<evidence type="ECO:0000256" key="1">
    <source>
        <dbReference type="SAM" id="Phobius"/>
    </source>
</evidence>
<keyword evidence="1" id="KW-0472">Membrane</keyword>
<sequence>MGMSLGNALRAERIKFSTLPSQWAAPLTAVALTVGVTAAVNAAYGAKDHTPGEDPAGGIYYGLLFGHVAVACLGILLVGQEFNTRMIGTSLTAVPRRGRLYGAKVSLGAGLGLLVGLASTAGCFLTVDATVGLDFSTPGLARSFLAGVLYHPMMVLICLGLTAMLGNFSVALGLLTPMVFLGTTWLAAIPGVREVGQFLPDRAGLYAMRTQTEAGIHYGHWTGLLIMALWTAAAVFGGLRAMRRYQASGG</sequence>
<keyword evidence="1" id="KW-1133">Transmembrane helix</keyword>
<evidence type="ECO:0000313" key="3">
    <source>
        <dbReference type="Proteomes" id="UP000610124"/>
    </source>
</evidence>
<dbReference type="Proteomes" id="UP000610124">
    <property type="component" value="Unassembled WGS sequence"/>
</dbReference>
<feature type="transmembrane region" description="Helical" evidence="1">
    <location>
        <begin position="139"/>
        <end position="161"/>
    </location>
</feature>
<feature type="transmembrane region" description="Helical" evidence="1">
    <location>
        <begin position="100"/>
        <end position="127"/>
    </location>
</feature>
<organism evidence="2 3">
    <name type="scientific">Kitasatospora aureofaciens</name>
    <name type="common">Streptomyces aureofaciens</name>
    <dbReference type="NCBI Taxonomy" id="1894"/>
    <lineage>
        <taxon>Bacteria</taxon>
        <taxon>Bacillati</taxon>
        <taxon>Actinomycetota</taxon>
        <taxon>Actinomycetes</taxon>
        <taxon>Kitasatosporales</taxon>
        <taxon>Streptomycetaceae</taxon>
        <taxon>Kitasatospora</taxon>
    </lineage>
</organism>
<feature type="transmembrane region" description="Helical" evidence="1">
    <location>
        <begin position="58"/>
        <end position="79"/>
    </location>
</feature>
<protein>
    <submittedName>
        <fullName evidence="2">ABC transporter</fullName>
    </submittedName>
</protein>
<name>A0A8H9LKK3_KITAU</name>
<evidence type="ECO:0000313" key="2">
    <source>
        <dbReference type="EMBL" id="GGU73881.1"/>
    </source>
</evidence>
<reference evidence="2" key="1">
    <citation type="journal article" date="2014" name="Int. J. Syst. Evol. Microbiol.">
        <title>Complete genome sequence of Corynebacterium casei LMG S-19264T (=DSM 44701T), isolated from a smear-ripened cheese.</title>
        <authorList>
            <consortium name="US DOE Joint Genome Institute (JGI-PGF)"/>
            <person name="Walter F."/>
            <person name="Albersmeier A."/>
            <person name="Kalinowski J."/>
            <person name="Ruckert C."/>
        </authorList>
    </citation>
    <scope>NUCLEOTIDE SEQUENCE</scope>
    <source>
        <strain evidence="2">JCM 4434</strain>
    </source>
</reference>
<reference evidence="2" key="2">
    <citation type="submission" date="2020-09" db="EMBL/GenBank/DDBJ databases">
        <authorList>
            <person name="Sun Q."/>
            <person name="Ohkuma M."/>
        </authorList>
    </citation>
    <scope>NUCLEOTIDE SEQUENCE</scope>
    <source>
        <strain evidence="2">JCM 4434</strain>
    </source>
</reference>
<proteinExistence type="predicted"/>
<feature type="transmembrane region" description="Helical" evidence="1">
    <location>
        <begin position="218"/>
        <end position="239"/>
    </location>
</feature>
<feature type="transmembrane region" description="Helical" evidence="1">
    <location>
        <begin position="168"/>
        <end position="189"/>
    </location>
</feature>
<comment type="caution">
    <text evidence="2">The sequence shown here is derived from an EMBL/GenBank/DDBJ whole genome shotgun (WGS) entry which is preliminary data.</text>
</comment>